<dbReference type="SMART" id="SM00271">
    <property type="entry name" value="DnaJ"/>
    <property type="match status" value="1"/>
</dbReference>
<feature type="region of interest" description="Disordered" evidence="5">
    <location>
        <begin position="358"/>
        <end position="390"/>
    </location>
</feature>
<dbReference type="Gene3D" id="1.10.287.110">
    <property type="entry name" value="DnaJ domain"/>
    <property type="match status" value="1"/>
</dbReference>
<dbReference type="InterPro" id="IPR002939">
    <property type="entry name" value="DnaJ_C"/>
</dbReference>
<dbReference type="FunFam" id="2.60.260.20:FF:000003">
    <property type="entry name" value="DnaJ subfamily A member 2"/>
    <property type="match status" value="1"/>
</dbReference>
<sequence length="390" mass="42963">NVDTTKLYETLEIEKTADAKAIKKAYRKMAIKHHPDKGGDEHHFKEVNAAYEVLSDPETRAKYDKYGLEGLEEGGGGGGSQEDLFSMFFGGAGGRGRPQGPKRGEDVNHPLKVSLEDLYNGKTVKLAITRQVIIGTAKVCTGCDGQGVVIELRQIALGMVQQMQRRCSECGGEGYQCKRKREREVLEVLVEKGMKHKQKVVFRGKGDEKPNIEPGNINFVIQEKEHPVFKRKGADLLVSKTLSLHEALCGFEWKIEHLDGRDLVVRSTPGEVIKPETNDRRPFTKIIPNEGMPSHGNPFVKGNLYVLFTVEFPSDGDLDAKTIEQLKKILPSPKSTTMDVDYDADTTEIVHCEASDVTQFGKGGVSNQGGEYDSDEEGGGGAQPVQCQQS</sequence>
<reference evidence="7 8" key="1">
    <citation type="submission" date="2016-09" db="EMBL/GenBank/DDBJ databases">
        <title>Extensive genetic diversity and differential bi-allelic expression allows diatom success in the polar Southern Ocean.</title>
        <authorList>
            <consortium name="DOE Joint Genome Institute"/>
            <person name="Mock T."/>
            <person name="Otillar R.P."/>
            <person name="Strauss J."/>
            <person name="Dupont C."/>
            <person name="Frickenhaus S."/>
            <person name="Maumus F."/>
            <person name="Mcmullan M."/>
            <person name="Sanges R."/>
            <person name="Schmutz J."/>
            <person name="Toseland A."/>
            <person name="Valas R."/>
            <person name="Veluchamy A."/>
            <person name="Ward B.J."/>
            <person name="Allen A."/>
            <person name="Barry K."/>
            <person name="Falciatore A."/>
            <person name="Ferrante M."/>
            <person name="Fortunato A.E."/>
            <person name="Gloeckner G."/>
            <person name="Gruber A."/>
            <person name="Hipkin R."/>
            <person name="Janech M."/>
            <person name="Kroth P."/>
            <person name="Leese F."/>
            <person name="Lindquist E."/>
            <person name="Lyon B.R."/>
            <person name="Martin J."/>
            <person name="Mayer C."/>
            <person name="Parker M."/>
            <person name="Quesneville H."/>
            <person name="Raymond J."/>
            <person name="Uhlig C."/>
            <person name="Valentin K.U."/>
            <person name="Worden A.Z."/>
            <person name="Armbrust E.V."/>
            <person name="Bowler C."/>
            <person name="Green B."/>
            <person name="Moulton V."/>
            <person name="Van Oosterhout C."/>
            <person name="Grigoriev I."/>
        </authorList>
    </citation>
    <scope>NUCLEOTIDE SEQUENCE [LARGE SCALE GENOMIC DNA]</scope>
    <source>
        <strain evidence="7 8">CCMP1102</strain>
    </source>
</reference>
<evidence type="ECO:0000259" key="6">
    <source>
        <dbReference type="PROSITE" id="PS50076"/>
    </source>
</evidence>
<accession>A0A1E7ESN1</accession>
<dbReference type="KEGG" id="fcy:FRACYDRAFT_149276"/>
<gene>
    <name evidence="7" type="ORF">FRACYDRAFT_149276</name>
</gene>
<dbReference type="SUPFAM" id="SSF57938">
    <property type="entry name" value="DnaJ/Hsp40 cysteine-rich domain"/>
    <property type="match status" value="1"/>
</dbReference>
<feature type="non-terminal residue" evidence="7">
    <location>
        <position position="1"/>
    </location>
</feature>
<dbReference type="SUPFAM" id="SSF49493">
    <property type="entry name" value="HSP40/DnaJ peptide-binding domain"/>
    <property type="match status" value="2"/>
</dbReference>
<keyword evidence="4" id="KW-0862">Zinc</keyword>
<dbReference type="InterPro" id="IPR036869">
    <property type="entry name" value="J_dom_sf"/>
</dbReference>
<dbReference type="InterPro" id="IPR044713">
    <property type="entry name" value="DNJA1/2-like"/>
</dbReference>
<organism evidence="7 8">
    <name type="scientific">Fragilariopsis cylindrus CCMP1102</name>
    <dbReference type="NCBI Taxonomy" id="635003"/>
    <lineage>
        <taxon>Eukaryota</taxon>
        <taxon>Sar</taxon>
        <taxon>Stramenopiles</taxon>
        <taxon>Ochrophyta</taxon>
        <taxon>Bacillariophyta</taxon>
        <taxon>Bacillariophyceae</taxon>
        <taxon>Bacillariophycidae</taxon>
        <taxon>Bacillariales</taxon>
        <taxon>Bacillariaceae</taxon>
        <taxon>Fragilariopsis</taxon>
    </lineage>
</organism>
<dbReference type="CDD" id="cd10719">
    <property type="entry name" value="DnaJ_zf"/>
    <property type="match status" value="1"/>
</dbReference>
<keyword evidence="8" id="KW-1185">Reference proteome</keyword>
<evidence type="ECO:0000313" key="8">
    <source>
        <dbReference type="Proteomes" id="UP000095751"/>
    </source>
</evidence>
<dbReference type="SUPFAM" id="SSF46565">
    <property type="entry name" value="Chaperone J-domain"/>
    <property type="match status" value="1"/>
</dbReference>
<dbReference type="InParanoid" id="A0A1E7ESN1"/>
<dbReference type="CDD" id="cd06257">
    <property type="entry name" value="DnaJ"/>
    <property type="match status" value="1"/>
</dbReference>
<dbReference type="Gene3D" id="2.10.230.10">
    <property type="entry name" value="Heat shock protein DnaJ, cysteine-rich domain"/>
    <property type="match status" value="1"/>
</dbReference>
<dbReference type="InterPro" id="IPR036410">
    <property type="entry name" value="HSP_DnaJ_Cys-rich_dom_sf"/>
</dbReference>
<dbReference type="InterPro" id="IPR001305">
    <property type="entry name" value="HSP_DnaJ_Cys-rich_dom"/>
</dbReference>
<keyword evidence="3" id="KW-0863">Zinc-finger</keyword>
<dbReference type="GO" id="GO:0006457">
    <property type="term" value="P:protein folding"/>
    <property type="evidence" value="ECO:0007669"/>
    <property type="project" value="InterPro"/>
</dbReference>
<dbReference type="Gene3D" id="2.60.260.20">
    <property type="entry name" value="Urease metallochaperone UreE, N-terminal domain"/>
    <property type="match status" value="2"/>
</dbReference>
<feature type="non-terminal residue" evidence="7">
    <location>
        <position position="390"/>
    </location>
</feature>
<evidence type="ECO:0000256" key="4">
    <source>
        <dbReference type="ARBA" id="ARBA00022833"/>
    </source>
</evidence>
<keyword evidence="2" id="KW-0677">Repeat</keyword>
<evidence type="ECO:0000256" key="1">
    <source>
        <dbReference type="ARBA" id="ARBA00022723"/>
    </source>
</evidence>
<dbReference type="Proteomes" id="UP000095751">
    <property type="component" value="Unassembled WGS sequence"/>
</dbReference>
<dbReference type="GO" id="GO:0051082">
    <property type="term" value="F:unfolded protein binding"/>
    <property type="evidence" value="ECO:0007669"/>
    <property type="project" value="InterPro"/>
</dbReference>
<dbReference type="OrthoDB" id="550424at2759"/>
<evidence type="ECO:0000256" key="5">
    <source>
        <dbReference type="SAM" id="MobiDB-lite"/>
    </source>
</evidence>
<dbReference type="FunFam" id="2.10.230.10:FF:000001">
    <property type="entry name" value="DnaJ subfamily A member 2"/>
    <property type="match status" value="1"/>
</dbReference>
<dbReference type="PRINTS" id="PR00625">
    <property type="entry name" value="JDOMAIN"/>
</dbReference>
<dbReference type="Pfam" id="PF01556">
    <property type="entry name" value="DnaJ_C"/>
    <property type="match status" value="1"/>
</dbReference>
<protein>
    <submittedName>
        <fullName evidence="7">DnaJ-domain-containing protein</fullName>
    </submittedName>
</protein>
<dbReference type="CDD" id="cd10747">
    <property type="entry name" value="DnaJ_C"/>
    <property type="match status" value="1"/>
</dbReference>
<feature type="domain" description="J" evidence="6">
    <location>
        <begin position="6"/>
        <end position="67"/>
    </location>
</feature>
<dbReference type="AlphaFoldDB" id="A0A1E7ESN1"/>
<dbReference type="PROSITE" id="PS00636">
    <property type="entry name" value="DNAJ_1"/>
    <property type="match status" value="1"/>
</dbReference>
<dbReference type="PROSITE" id="PS50076">
    <property type="entry name" value="DNAJ_2"/>
    <property type="match status" value="1"/>
</dbReference>
<dbReference type="InterPro" id="IPR008971">
    <property type="entry name" value="HSP40/DnaJ_pept-bd"/>
</dbReference>
<name>A0A1E7ESN1_9STRA</name>
<dbReference type="FunCoup" id="A0A1E7ESN1">
    <property type="interactions" value="262"/>
</dbReference>
<dbReference type="EMBL" id="KV784378">
    <property type="protein sequence ID" value="OEU08879.1"/>
    <property type="molecule type" value="Genomic_DNA"/>
</dbReference>
<proteinExistence type="predicted"/>
<dbReference type="PANTHER" id="PTHR43888">
    <property type="entry name" value="DNAJ-LIKE-2, ISOFORM A-RELATED"/>
    <property type="match status" value="1"/>
</dbReference>
<dbReference type="GO" id="GO:0008270">
    <property type="term" value="F:zinc ion binding"/>
    <property type="evidence" value="ECO:0007669"/>
    <property type="project" value="UniProtKB-KW"/>
</dbReference>
<dbReference type="InterPro" id="IPR001623">
    <property type="entry name" value="DnaJ_domain"/>
</dbReference>
<dbReference type="InterPro" id="IPR018253">
    <property type="entry name" value="DnaJ_domain_CS"/>
</dbReference>
<dbReference type="Pfam" id="PF00226">
    <property type="entry name" value="DnaJ"/>
    <property type="match status" value="1"/>
</dbReference>
<evidence type="ECO:0000313" key="7">
    <source>
        <dbReference type="EMBL" id="OEU08879.1"/>
    </source>
</evidence>
<keyword evidence="1" id="KW-0479">Metal-binding</keyword>
<evidence type="ECO:0000256" key="2">
    <source>
        <dbReference type="ARBA" id="ARBA00022737"/>
    </source>
</evidence>
<dbReference type="GO" id="GO:0030544">
    <property type="term" value="F:Hsp70 protein binding"/>
    <property type="evidence" value="ECO:0007669"/>
    <property type="project" value="InterPro"/>
</dbReference>
<evidence type="ECO:0000256" key="3">
    <source>
        <dbReference type="ARBA" id="ARBA00022771"/>
    </source>
</evidence>
<dbReference type="FunFam" id="1.10.287.110:FF:000041">
    <property type="entry name" value="Chaperone protein DNAj, putative"/>
    <property type="match status" value="1"/>
</dbReference>